<organism evidence="3">
    <name type="scientific">Dissoconium aciculare CBS 342.82</name>
    <dbReference type="NCBI Taxonomy" id="1314786"/>
    <lineage>
        <taxon>Eukaryota</taxon>
        <taxon>Fungi</taxon>
        <taxon>Dikarya</taxon>
        <taxon>Ascomycota</taxon>
        <taxon>Pezizomycotina</taxon>
        <taxon>Dothideomycetes</taxon>
        <taxon>Dothideomycetidae</taxon>
        <taxon>Mycosphaerellales</taxon>
        <taxon>Dissoconiaceae</taxon>
        <taxon>Dissoconium</taxon>
    </lineage>
</organism>
<dbReference type="RefSeq" id="XP_033455688.1">
    <property type="nucleotide sequence ID" value="XM_033605889.1"/>
</dbReference>
<sequence>MASSIVRSTAKRAVHLKITPRPADLEQSREILKLISRFGEVEYYRNLRYDALTHPHVALVIFKRDQDAYDFQKKAPIRFRMGRAGPREEPRDGNQTASDDADASDPSVPIRRIPTLADASFEVNQKRSMSTAANAIPQPPPRPPVIPLQDEHAESQPLLDSRMFQIITSPARSRFRDRIDAAAFHGGFSSAPRAIAQRALAAVVPIPGLCRIDWNEEERAWRNLLADKEKEHSGPLARKSLTEIYDERLKAPKPP</sequence>
<evidence type="ECO:0000313" key="3">
    <source>
        <dbReference type="RefSeq" id="XP_033455688.1"/>
    </source>
</evidence>
<evidence type="ECO:0000313" key="2">
    <source>
        <dbReference type="Proteomes" id="UP000504637"/>
    </source>
</evidence>
<evidence type="ECO:0000256" key="1">
    <source>
        <dbReference type="SAM" id="MobiDB-lite"/>
    </source>
</evidence>
<dbReference type="Proteomes" id="UP000504637">
    <property type="component" value="Unplaced"/>
</dbReference>
<proteinExistence type="predicted"/>
<gene>
    <name evidence="3" type="ORF">K489DRAFT_384569</name>
</gene>
<name>A0A6J3LVK5_9PEZI</name>
<protein>
    <submittedName>
        <fullName evidence="3">Uncharacterized protein</fullName>
    </submittedName>
</protein>
<reference evidence="3" key="2">
    <citation type="submission" date="2020-04" db="EMBL/GenBank/DDBJ databases">
        <authorList>
            <consortium name="NCBI Genome Project"/>
        </authorList>
    </citation>
    <scope>NUCLEOTIDE SEQUENCE</scope>
    <source>
        <strain evidence="3">CBS 342.82</strain>
    </source>
</reference>
<dbReference type="GeneID" id="54363689"/>
<reference evidence="3" key="3">
    <citation type="submission" date="2025-08" db="UniProtKB">
        <authorList>
            <consortium name="RefSeq"/>
        </authorList>
    </citation>
    <scope>IDENTIFICATION</scope>
    <source>
        <strain evidence="3">CBS 342.82</strain>
    </source>
</reference>
<dbReference type="OrthoDB" id="5367448at2759"/>
<dbReference type="AlphaFoldDB" id="A0A6J3LVK5"/>
<feature type="region of interest" description="Disordered" evidence="1">
    <location>
        <begin position="79"/>
        <end position="109"/>
    </location>
</feature>
<keyword evidence="2" id="KW-1185">Reference proteome</keyword>
<reference evidence="3" key="1">
    <citation type="submission" date="2020-01" db="EMBL/GenBank/DDBJ databases">
        <authorList>
            <consortium name="DOE Joint Genome Institute"/>
            <person name="Haridas S."/>
            <person name="Albert R."/>
            <person name="Binder M."/>
            <person name="Bloem J."/>
            <person name="Labutti K."/>
            <person name="Salamov A."/>
            <person name="Andreopoulos B."/>
            <person name="Baker S.E."/>
            <person name="Barry K."/>
            <person name="Bills G."/>
            <person name="Bluhm B.H."/>
            <person name="Cannon C."/>
            <person name="Castanera R."/>
            <person name="Culley D.E."/>
            <person name="Daum C."/>
            <person name="Ezra D."/>
            <person name="Gonzalez J.B."/>
            <person name="Henrissat B."/>
            <person name="Kuo A."/>
            <person name="Liang C."/>
            <person name="Lipzen A."/>
            <person name="Lutzoni F."/>
            <person name="Magnuson J."/>
            <person name="Mondo S."/>
            <person name="Nolan M."/>
            <person name="Ohm R."/>
            <person name="Pangilinan J."/>
            <person name="Park H.-J."/>
            <person name="Ramirez L."/>
            <person name="Alfaro M."/>
            <person name="Sun H."/>
            <person name="Tritt A."/>
            <person name="Yoshinaga Y."/>
            <person name="Zwiers L.-H."/>
            <person name="Turgeon B.G."/>
            <person name="Goodwin S.B."/>
            <person name="Spatafora J.W."/>
            <person name="Crous P.W."/>
            <person name="Grigoriev I.V."/>
        </authorList>
    </citation>
    <scope>NUCLEOTIDE SEQUENCE</scope>
    <source>
        <strain evidence="3">CBS 342.82</strain>
    </source>
</reference>
<accession>A0A6J3LVK5</accession>